<proteinExistence type="predicted"/>
<dbReference type="InParanoid" id="A0A1E7EV25"/>
<evidence type="ECO:0000259" key="1">
    <source>
        <dbReference type="PROSITE" id="PS50280"/>
    </source>
</evidence>
<evidence type="ECO:0000313" key="2">
    <source>
        <dbReference type="EMBL" id="OEU09716.1"/>
    </source>
</evidence>
<dbReference type="SUPFAM" id="SSF82199">
    <property type="entry name" value="SET domain"/>
    <property type="match status" value="1"/>
</dbReference>
<dbReference type="KEGG" id="fcy:FRACYDRAFT_247972"/>
<keyword evidence="3" id="KW-1185">Reference proteome</keyword>
<dbReference type="Gene3D" id="2.170.270.10">
    <property type="entry name" value="SET domain"/>
    <property type="match status" value="1"/>
</dbReference>
<dbReference type="AlphaFoldDB" id="A0A1E7EV25"/>
<sequence>MYVHEWPEEETGEEFDVWIHGDKSELYYELQCDNQEQGDDEGEEHITNIHTKATWEIFNTVYNQILVESSTKQSTSSIPSKYDTNGYHYPIEIKYDPIVGRGVYALQDISKGSLLYTSINTATFLEGQTFRNFLKALSTNHNNKKLACDVMIWSYVRLIKPPKSKSTTVTDEGSFINSADYEYQYNMALGTSSDTTPGGILYNDPTITNKEKIELWYGCEMKFYASQDIKRGEEIRADYSDFVETDGWKFLGL</sequence>
<dbReference type="PROSITE" id="PS50280">
    <property type="entry name" value="SET"/>
    <property type="match status" value="1"/>
</dbReference>
<dbReference type="InterPro" id="IPR001214">
    <property type="entry name" value="SET_dom"/>
</dbReference>
<reference evidence="2 3" key="1">
    <citation type="submission" date="2016-09" db="EMBL/GenBank/DDBJ databases">
        <title>Extensive genetic diversity and differential bi-allelic expression allows diatom success in the polar Southern Ocean.</title>
        <authorList>
            <consortium name="DOE Joint Genome Institute"/>
            <person name="Mock T."/>
            <person name="Otillar R.P."/>
            <person name="Strauss J."/>
            <person name="Dupont C."/>
            <person name="Frickenhaus S."/>
            <person name="Maumus F."/>
            <person name="Mcmullan M."/>
            <person name="Sanges R."/>
            <person name="Schmutz J."/>
            <person name="Toseland A."/>
            <person name="Valas R."/>
            <person name="Veluchamy A."/>
            <person name="Ward B.J."/>
            <person name="Allen A."/>
            <person name="Barry K."/>
            <person name="Falciatore A."/>
            <person name="Ferrante M."/>
            <person name="Fortunato A.E."/>
            <person name="Gloeckner G."/>
            <person name="Gruber A."/>
            <person name="Hipkin R."/>
            <person name="Janech M."/>
            <person name="Kroth P."/>
            <person name="Leese F."/>
            <person name="Lindquist E."/>
            <person name="Lyon B.R."/>
            <person name="Martin J."/>
            <person name="Mayer C."/>
            <person name="Parker M."/>
            <person name="Quesneville H."/>
            <person name="Raymond J."/>
            <person name="Uhlig C."/>
            <person name="Valentin K.U."/>
            <person name="Worden A.Z."/>
            <person name="Armbrust E.V."/>
            <person name="Bowler C."/>
            <person name="Green B."/>
            <person name="Moulton V."/>
            <person name="Van Oosterhout C."/>
            <person name="Grigoriev I."/>
        </authorList>
    </citation>
    <scope>NUCLEOTIDE SEQUENCE [LARGE SCALE GENOMIC DNA]</scope>
    <source>
        <strain evidence="2 3">CCMP1102</strain>
    </source>
</reference>
<dbReference type="EMBL" id="KV784374">
    <property type="protein sequence ID" value="OEU09716.1"/>
    <property type="molecule type" value="Genomic_DNA"/>
</dbReference>
<accession>A0A1E7EV25</accession>
<feature type="domain" description="SET" evidence="1">
    <location>
        <begin position="89"/>
        <end position="240"/>
    </location>
</feature>
<gene>
    <name evidence="2" type="ORF">FRACYDRAFT_247972</name>
</gene>
<name>A0A1E7EV25_9STRA</name>
<dbReference type="InterPro" id="IPR046341">
    <property type="entry name" value="SET_dom_sf"/>
</dbReference>
<dbReference type="OrthoDB" id="46969at2759"/>
<protein>
    <recommendedName>
        <fullName evidence="1">SET domain-containing protein</fullName>
    </recommendedName>
</protein>
<dbReference type="Proteomes" id="UP000095751">
    <property type="component" value="Unassembled WGS sequence"/>
</dbReference>
<dbReference type="Pfam" id="PF00856">
    <property type="entry name" value="SET"/>
    <property type="match status" value="1"/>
</dbReference>
<organism evidence="2 3">
    <name type="scientific">Fragilariopsis cylindrus CCMP1102</name>
    <dbReference type="NCBI Taxonomy" id="635003"/>
    <lineage>
        <taxon>Eukaryota</taxon>
        <taxon>Sar</taxon>
        <taxon>Stramenopiles</taxon>
        <taxon>Ochrophyta</taxon>
        <taxon>Bacillariophyta</taxon>
        <taxon>Bacillariophyceae</taxon>
        <taxon>Bacillariophycidae</taxon>
        <taxon>Bacillariales</taxon>
        <taxon>Bacillariaceae</taxon>
        <taxon>Fragilariopsis</taxon>
    </lineage>
</organism>
<evidence type="ECO:0000313" key="3">
    <source>
        <dbReference type="Proteomes" id="UP000095751"/>
    </source>
</evidence>